<evidence type="ECO:0000313" key="2">
    <source>
        <dbReference type="Proteomes" id="UP000053105"/>
    </source>
</evidence>
<dbReference type="Proteomes" id="UP000053105">
    <property type="component" value="Unassembled WGS sequence"/>
</dbReference>
<dbReference type="EMBL" id="KQ435878">
    <property type="protein sequence ID" value="KOX69901.1"/>
    <property type="molecule type" value="Genomic_DNA"/>
</dbReference>
<name>A0A0N0U3I7_9HYME</name>
<accession>A0A0N0U3I7</accession>
<keyword evidence="2" id="KW-1185">Reference proteome</keyword>
<protein>
    <submittedName>
        <fullName evidence="1">Uncharacterized protein</fullName>
    </submittedName>
</protein>
<sequence length="146" mass="16444">MTETETSNDIYEKGVDNIERDYQFFKDIHLTGELGAMLGTVQNCGWQGGGGAGDNAGPRRQQSVKEDDRASYTWNCREYGHHLSSCDLLKVPTALGCRSHAMSPEPRIAIHRSGIKLLCRVKTELDVLNILLFGLKMPRNIMFWEN</sequence>
<organism evidence="1 2">
    <name type="scientific">Melipona quadrifasciata</name>
    <dbReference type="NCBI Taxonomy" id="166423"/>
    <lineage>
        <taxon>Eukaryota</taxon>
        <taxon>Metazoa</taxon>
        <taxon>Ecdysozoa</taxon>
        <taxon>Arthropoda</taxon>
        <taxon>Hexapoda</taxon>
        <taxon>Insecta</taxon>
        <taxon>Pterygota</taxon>
        <taxon>Neoptera</taxon>
        <taxon>Endopterygota</taxon>
        <taxon>Hymenoptera</taxon>
        <taxon>Apocrita</taxon>
        <taxon>Aculeata</taxon>
        <taxon>Apoidea</taxon>
        <taxon>Anthophila</taxon>
        <taxon>Apidae</taxon>
        <taxon>Melipona</taxon>
    </lineage>
</organism>
<gene>
    <name evidence="1" type="ORF">WN51_04413</name>
</gene>
<proteinExistence type="predicted"/>
<dbReference type="AlphaFoldDB" id="A0A0N0U3I7"/>
<reference evidence="1 2" key="1">
    <citation type="submission" date="2015-07" db="EMBL/GenBank/DDBJ databases">
        <title>The genome of Melipona quadrifasciata.</title>
        <authorList>
            <person name="Pan H."/>
            <person name="Kapheim K."/>
        </authorList>
    </citation>
    <scope>NUCLEOTIDE SEQUENCE [LARGE SCALE GENOMIC DNA]</scope>
    <source>
        <strain evidence="1">0111107301</strain>
        <tissue evidence="1">Whole body</tissue>
    </source>
</reference>
<dbReference type="OrthoDB" id="7553161at2759"/>
<evidence type="ECO:0000313" key="1">
    <source>
        <dbReference type="EMBL" id="KOX69901.1"/>
    </source>
</evidence>